<feature type="transmembrane region" description="Helical" evidence="1">
    <location>
        <begin position="56"/>
        <end position="78"/>
    </location>
</feature>
<dbReference type="InterPro" id="IPR011397">
    <property type="entry name" value="YhfC"/>
</dbReference>
<protein>
    <submittedName>
        <fullName evidence="2">YhfC family glutamic-type intramembrane protease</fullName>
        <ecNumber evidence="2">3.4.-.-</ecNumber>
    </submittedName>
</protein>
<keyword evidence="1" id="KW-1133">Transmembrane helix</keyword>
<feature type="transmembrane region" description="Helical" evidence="1">
    <location>
        <begin position="188"/>
        <end position="210"/>
    </location>
</feature>
<keyword evidence="3" id="KW-1185">Reference proteome</keyword>
<sequence length="215" mass="23828">MFLVIVTIVIPALGAVYALYKKRLIPFILGVLAFTISQMLIRLPLLNWIAENSSTYHLWTVTMPFVVVMLLAFSAGVFEEIARWLAMRYGMKQRDLSAGLAFGIGHGGIEAFLIVGIPVLFTSPIMMSDIDYFISGFERMCAMTVHICFSLLVLVGVKKRKCVYVVISIVLHGIVNFAVSSVSMVSTMIMAEITMLIAAIILVIVTIYVVRANRI</sequence>
<evidence type="ECO:0000313" key="3">
    <source>
        <dbReference type="Proteomes" id="UP001596233"/>
    </source>
</evidence>
<reference evidence="3" key="1">
    <citation type="journal article" date="2019" name="Int. J. Syst. Evol. Microbiol.">
        <title>The Global Catalogue of Microorganisms (GCM) 10K type strain sequencing project: providing services to taxonomists for standard genome sequencing and annotation.</title>
        <authorList>
            <consortium name="The Broad Institute Genomics Platform"/>
            <consortium name="The Broad Institute Genome Sequencing Center for Infectious Disease"/>
            <person name="Wu L."/>
            <person name="Ma J."/>
        </authorList>
    </citation>
    <scope>NUCLEOTIDE SEQUENCE [LARGE SCALE GENOMIC DNA]</scope>
    <source>
        <strain evidence="3">PCU 280</strain>
    </source>
</reference>
<keyword evidence="2" id="KW-0645">Protease</keyword>
<gene>
    <name evidence="2" type="ORF">ACFP56_04620</name>
</gene>
<comment type="caution">
    <text evidence="2">The sequence shown here is derived from an EMBL/GenBank/DDBJ whole genome shotgun (WGS) entry which is preliminary data.</text>
</comment>
<accession>A0ABW1V2H3</accession>
<dbReference type="GO" id="GO:0008233">
    <property type="term" value="F:peptidase activity"/>
    <property type="evidence" value="ECO:0007669"/>
    <property type="project" value="UniProtKB-KW"/>
</dbReference>
<keyword evidence="1" id="KW-0472">Membrane</keyword>
<dbReference type="EC" id="3.4.-.-" evidence="2"/>
<name>A0ABW1V2H3_9BACL</name>
<evidence type="ECO:0000256" key="1">
    <source>
        <dbReference type="SAM" id="Phobius"/>
    </source>
</evidence>
<dbReference type="Proteomes" id="UP001596233">
    <property type="component" value="Unassembled WGS sequence"/>
</dbReference>
<proteinExistence type="predicted"/>
<evidence type="ECO:0000313" key="2">
    <source>
        <dbReference type="EMBL" id="MFC6331898.1"/>
    </source>
</evidence>
<feature type="transmembrane region" description="Helical" evidence="1">
    <location>
        <begin position="133"/>
        <end position="155"/>
    </location>
</feature>
<dbReference type="Pfam" id="PF10086">
    <property type="entry name" value="YhfC"/>
    <property type="match status" value="2"/>
</dbReference>
<keyword evidence="2" id="KW-0378">Hydrolase</keyword>
<dbReference type="RefSeq" id="WP_379231792.1">
    <property type="nucleotide sequence ID" value="NZ_JBHSTE010000001.1"/>
</dbReference>
<feature type="transmembrane region" description="Helical" evidence="1">
    <location>
        <begin position="162"/>
        <end position="182"/>
    </location>
</feature>
<organism evidence="2 3">
    <name type="scientific">Paenibacillus septentrionalis</name>
    <dbReference type="NCBI Taxonomy" id="429342"/>
    <lineage>
        <taxon>Bacteria</taxon>
        <taxon>Bacillati</taxon>
        <taxon>Bacillota</taxon>
        <taxon>Bacilli</taxon>
        <taxon>Bacillales</taxon>
        <taxon>Paenibacillaceae</taxon>
        <taxon>Paenibacillus</taxon>
    </lineage>
</organism>
<keyword evidence="1" id="KW-0812">Transmembrane</keyword>
<dbReference type="PIRSF" id="PIRSF033101">
    <property type="entry name" value="UCP033101"/>
    <property type="match status" value="1"/>
</dbReference>
<dbReference type="EMBL" id="JBHSTE010000001">
    <property type="protein sequence ID" value="MFC6331898.1"/>
    <property type="molecule type" value="Genomic_DNA"/>
</dbReference>
<feature type="transmembrane region" description="Helical" evidence="1">
    <location>
        <begin position="27"/>
        <end position="50"/>
    </location>
</feature>
<dbReference type="GO" id="GO:0006508">
    <property type="term" value="P:proteolysis"/>
    <property type="evidence" value="ECO:0007669"/>
    <property type="project" value="UniProtKB-KW"/>
</dbReference>
<feature type="transmembrane region" description="Helical" evidence="1">
    <location>
        <begin position="99"/>
        <end position="121"/>
    </location>
</feature>